<proteinExistence type="predicted"/>
<dbReference type="Gene3D" id="2.70.70.10">
    <property type="entry name" value="Glucose Permease (Domain IIA)"/>
    <property type="match status" value="1"/>
</dbReference>
<name>A0ABT3LZV7_9LEPT</name>
<dbReference type="CDD" id="cd12797">
    <property type="entry name" value="M23_peptidase"/>
    <property type="match status" value="1"/>
</dbReference>
<sequence>MRLVSTFPMRPREIFTFGLSLVFLAPTIFAETKIPEIPHSEVGFPLPYYSPVSGTFAEIRNHNLHLGSDFKSYGLNGHNILATFDGYVEEISYSKTGYGLSLNLYNPKYKIKSKYAHLHSFGGTLYELELLRRALLLMGDPTGFQLKLPPGMFVTKKGNAIGKTGETGSGPPHLHLEFRSEKGNINPLYFAEIHQKDVTPPTIISMFLEGDGLEKPLLLTAKEIGKGKFELYTEQGDKFTSIQLTGKIRIRLSGYDKIRSRNKNNVYGMDLFVNGKSVFSRNFDFLSFEDKSQKHQFYDINRSSLSPPVYFYHMYEQPKLFKEEGYSINLSSFPKKDKVQVQASLRDATGNVSSVFFDLIHEEQTPDLSTKPISKKTGNKYKSLDGVISIDLTKAEISGEGSLLITEILEKEIPFKIPKGLPLKGKIYQVDTKRMSWKGEGQGEMNLGFTPSIKDSLYFFDSSIGKFQGIQPKRKPNGFSFKLTKVGFLMVLSDETPPNVFPMTSIARYIELPEVRNHCLEEKYYGLSDVGSGFRTNVELLVDGQSFPYEYDPDRSAIRVLIPKSLQKERPYLLLEVKASDFAGNNSEPFLDLISTNGWREDLQASCPVIE</sequence>
<dbReference type="Proteomes" id="UP001209737">
    <property type="component" value="Unassembled WGS sequence"/>
</dbReference>
<dbReference type="InterPro" id="IPR050570">
    <property type="entry name" value="Cell_wall_metabolism_enzyme"/>
</dbReference>
<keyword evidence="2" id="KW-1185">Reference proteome</keyword>
<dbReference type="SUPFAM" id="SSF51261">
    <property type="entry name" value="Duplicated hybrid motif"/>
    <property type="match status" value="2"/>
</dbReference>
<accession>A0ABT3LZV7</accession>
<reference evidence="1 2" key="1">
    <citation type="submission" date="2022-06" db="EMBL/GenBank/DDBJ databases">
        <title>Leptospira isolates from biofilms formed at urban environments.</title>
        <authorList>
            <person name="Ribeiro P.S."/>
            <person name="Sousa T."/>
            <person name="Carvalho N."/>
            <person name="Aburjaile F."/>
            <person name="Neves F."/>
            <person name="Oliveira D."/>
            <person name="Blanco L."/>
            <person name="Lima J."/>
            <person name="Costa F."/>
            <person name="Brenig B."/>
            <person name="Soares S."/>
            <person name="Ramos R."/>
            <person name="Goes-Neto A."/>
            <person name="Matiuzzi M."/>
            <person name="Azevedo V."/>
            <person name="Ristow P."/>
        </authorList>
    </citation>
    <scope>NUCLEOTIDE SEQUENCE [LARGE SCALE GENOMIC DNA]</scope>
    <source>
        <strain evidence="1 2">VSF25</strain>
    </source>
</reference>
<dbReference type="PANTHER" id="PTHR21666:SF285">
    <property type="entry name" value="M23 FAMILY METALLOPEPTIDASE"/>
    <property type="match status" value="1"/>
</dbReference>
<dbReference type="InterPro" id="IPR011055">
    <property type="entry name" value="Dup_hybrid_motif"/>
</dbReference>
<dbReference type="EMBL" id="JAMQPV010000002">
    <property type="protein sequence ID" value="MCW7463261.1"/>
    <property type="molecule type" value="Genomic_DNA"/>
</dbReference>
<gene>
    <name evidence="1" type="ORF">ND812_14280</name>
</gene>
<organism evidence="1 2">
    <name type="scientific">Leptospira limi</name>
    <dbReference type="NCBI Taxonomy" id="2950023"/>
    <lineage>
        <taxon>Bacteria</taxon>
        <taxon>Pseudomonadati</taxon>
        <taxon>Spirochaetota</taxon>
        <taxon>Spirochaetia</taxon>
        <taxon>Leptospirales</taxon>
        <taxon>Leptospiraceae</taxon>
        <taxon>Leptospira</taxon>
    </lineage>
</organism>
<comment type="caution">
    <text evidence="1">The sequence shown here is derived from an EMBL/GenBank/DDBJ whole genome shotgun (WGS) entry which is preliminary data.</text>
</comment>
<dbReference type="PANTHER" id="PTHR21666">
    <property type="entry name" value="PEPTIDASE-RELATED"/>
    <property type="match status" value="1"/>
</dbReference>
<protein>
    <submittedName>
        <fullName evidence="1">M23 family metallopeptidase</fullName>
    </submittedName>
</protein>
<evidence type="ECO:0000313" key="1">
    <source>
        <dbReference type="EMBL" id="MCW7463261.1"/>
    </source>
</evidence>
<dbReference type="RefSeq" id="WP_265376080.1">
    <property type="nucleotide sequence ID" value="NZ_JAMQPV010000002.1"/>
</dbReference>
<evidence type="ECO:0000313" key="2">
    <source>
        <dbReference type="Proteomes" id="UP001209737"/>
    </source>
</evidence>